<proteinExistence type="inferred from homology"/>
<keyword evidence="5 7" id="KW-0472">Membrane</keyword>
<dbReference type="InterPro" id="IPR051645">
    <property type="entry name" value="PER33/POM33_regulator"/>
</dbReference>
<dbReference type="Proteomes" id="UP001233172">
    <property type="component" value="Unassembled WGS sequence"/>
</dbReference>
<evidence type="ECO:0000256" key="6">
    <source>
        <dbReference type="SAM" id="MobiDB-lite"/>
    </source>
</evidence>
<evidence type="ECO:0000256" key="4">
    <source>
        <dbReference type="ARBA" id="ARBA00022989"/>
    </source>
</evidence>
<keyword evidence="3 7" id="KW-0812">Transmembrane</keyword>
<comment type="caution">
    <text evidence="8">The sequence shown here is derived from an EMBL/GenBank/DDBJ whole genome shotgun (WGS) entry which is preliminary data.</text>
</comment>
<comment type="similarity">
    <text evidence="2">Belongs to the PER33/POM33 family.</text>
</comment>
<organism evidence="8 9">
    <name type="scientific">Biomphalaria pfeifferi</name>
    <name type="common">Bloodfluke planorb</name>
    <name type="synonym">Freshwater snail</name>
    <dbReference type="NCBI Taxonomy" id="112525"/>
    <lineage>
        <taxon>Eukaryota</taxon>
        <taxon>Metazoa</taxon>
        <taxon>Spiralia</taxon>
        <taxon>Lophotrochozoa</taxon>
        <taxon>Mollusca</taxon>
        <taxon>Gastropoda</taxon>
        <taxon>Heterobranchia</taxon>
        <taxon>Euthyneura</taxon>
        <taxon>Panpulmonata</taxon>
        <taxon>Hygrophila</taxon>
        <taxon>Lymnaeoidea</taxon>
        <taxon>Planorbidae</taxon>
        <taxon>Biomphalaria</taxon>
    </lineage>
</organism>
<dbReference type="PANTHER" id="PTHR12703:SF4">
    <property type="entry name" value="TRANSMEMBRANE PROTEIN 33"/>
    <property type="match status" value="1"/>
</dbReference>
<evidence type="ECO:0000256" key="7">
    <source>
        <dbReference type="SAM" id="Phobius"/>
    </source>
</evidence>
<evidence type="ECO:0000256" key="1">
    <source>
        <dbReference type="ARBA" id="ARBA00004141"/>
    </source>
</evidence>
<feature type="transmembrane region" description="Helical" evidence="7">
    <location>
        <begin position="119"/>
        <end position="145"/>
    </location>
</feature>
<evidence type="ECO:0000256" key="5">
    <source>
        <dbReference type="ARBA" id="ARBA00023136"/>
    </source>
</evidence>
<dbReference type="GO" id="GO:0071786">
    <property type="term" value="P:endoplasmic reticulum tubular network organization"/>
    <property type="evidence" value="ECO:0007669"/>
    <property type="project" value="TreeGrafter"/>
</dbReference>
<dbReference type="EMBL" id="JASAOG010000016">
    <property type="protein sequence ID" value="KAK0064831.1"/>
    <property type="molecule type" value="Genomic_DNA"/>
</dbReference>
<evidence type="ECO:0000256" key="2">
    <source>
        <dbReference type="ARBA" id="ARBA00007322"/>
    </source>
</evidence>
<gene>
    <name evidence="8" type="ORF">Bpfe_005920</name>
</gene>
<dbReference type="PANTHER" id="PTHR12703">
    <property type="entry name" value="TRANSMEMBRANE PROTEIN 33"/>
    <property type="match status" value="1"/>
</dbReference>
<dbReference type="GO" id="GO:0016020">
    <property type="term" value="C:membrane"/>
    <property type="evidence" value="ECO:0007669"/>
    <property type="project" value="UniProtKB-SubCell"/>
</dbReference>
<evidence type="ECO:0000313" key="9">
    <source>
        <dbReference type="Proteomes" id="UP001233172"/>
    </source>
</evidence>
<dbReference type="AlphaFoldDB" id="A0AAD8C1P0"/>
<reference evidence="8" key="1">
    <citation type="journal article" date="2023" name="PLoS Negl. Trop. Dis.">
        <title>A genome sequence for Biomphalaria pfeifferi, the major vector snail for the human-infecting parasite Schistosoma mansoni.</title>
        <authorList>
            <person name="Bu L."/>
            <person name="Lu L."/>
            <person name="Laidemitt M.R."/>
            <person name="Zhang S.M."/>
            <person name="Mutuku M."/>
            <person name="Mkoji G."/>
            <person name="Steinauer M."/>
            <person name="Loker E.S."/>
        </authorList>
    </citation>
    <scope>NUCLEOTIDE SEQUENCE</scope>
    <source>
        <strain evidence="8">KasaAsao</strain>
    </source>
</reference>
<dbReference type="InterPro" id="IPR005344">
    <property type="entry name" value="TMEM33/Pom33"/>
</dbReference>
<protein>
    <submittedName>
        <fullName evidence="8">Transmembrane protein 33</fullName>
    </submittedName>
</protein>
<sequence length="259" mass="29542">MSDTGNTASSHDGSGDGPSTNRNTVLGHMMENKVETTLWLTRIFTVVCTILFMVPIVGDNPYSFYQRALLSAAATSALRLHQRLPNVRFNMDFLRSLLVEDASHYLLYCIIFLNSYPMTMILIPLFLFALLHACSYTKTILNLMGPNSLTLVRNLITKLEAQQVNILRFIASIEIFMMPAILLLIFSGKASLFLPFIYYRFLTFRYASRRNPYNRLLFSEFYQATMVLCNKPQCPQLVRNLCYKAVNFISWLAPVAQAS</sequence>
<feature type="region of interest" description="Disordered" evidence="6">
    <location>
        <begin position="1"/>
        <end position="24"/>
    </location>
</feature>
<feature type="transmembrane region" description="Helical" evidence="7">
    <location>
        <begin position="166"/>
        <end position="186"/>
    </location>
</feature>
<comment type="subcellular location">
    <subcellularLocation>
        <location evidence="1">Membrane</location>
        <topology evidence="1">Multi-pass membrane protein</topology>
    </subcellularLocation>
</comment>
<accession>A0AAD8C1P0</accession>
<reference evidence="8" key="2">
    <citation type="submission" date="2023-04" db="EMBL/GenBank/DDBJ databases">
        <authorList>
            <person name="Bu L."/>
            <person name="Lu L."/>
            <person name="Laidemitt M.R."/>
            <person name="Zhang S.M."/>
            <person name="Mutuku M."/>
            <person name="Mkoji G."/>
            <person name="Steinauer M."/>
            <person name="Loker E.S."/>
        </authorList>
    </citation>
    <scope>NUCLEOTIDE SEQUENCE</scope>
    <source>
        <strain evidence="8">KasaAsao</strain>
        <tissue evidence="8">Whole Snail</tissue>
    </source>
</reference>
<feature type="transmembrane region" description="Helical" evidence="7">
    <location>
        <begin position="39"/>
        <end position="58"/>
    </location>
</feature>
<keyword evidence="4 7" id="KW-1133">Transmembrane helix</keyword>
<keyword evidence="9" id="KW-1185">Reference proteome</keyword>
<dbReference type="GO" id="GO:0005783">
    <property type="term" value="C:endoplasmic reticulum"/>
    <property type="evidence" value="ECO:0007669"/>
    <property type="project" value="TreeGrafter"/>
</dbReference>
<evidence type="ECO:0000313" key="8">
    <source>
        <dbReference type="EMBL" id="KAK0064831.1"/>
    </source>
</evidence>
<evidence type="ECO:0000256" key="3">
    <source>
        <dbReference type="ARBA" id="ARBA00022692"/>
    </source>
</evidence>
<name>A0AAD8C1P0_BIOPF</name>
<dbReference type="Pfam" id="PF03661">
    <property type="entry name" value="TMEM33_Pom33"/>
    <property type="match status" value="1"/>
</dbReference>
<dbReference type="GO" id="GO:0061024">
    <property type="term" value="P:membrane organization"/>
    <property type="evidence" value="ECO:0007669"/>
    <property type="project" value="TreeGrafter"/>
</dbReference>